<organism evidence="1 2">
    <name type="scientific">Alcanivorax quisquiliarum</name>
    <dbReference type="NCBI Taxonomy" id="2933565"/>
    <lineage>
        <taxon>Bacteria</taxon>
        <taxon>Pseudomonadati</taxon>
        <taxon>Pseudomonadota</taxon>
        <taxon>Gammaproteobacteria</taxon>
        <taxon>Oceanospirillales</taxon>
        <taxon>Alcanivoracaceae</taxon>
        <taxon>Alcanivorax</taxon>
    </lineage>
</organism>
<dbReference type="SUPFAM" id="SSF52540">
    <property type="entry name" value="P-loop containing nucleoside triphosphate hydrolases"/>
    <property type="match status" value="1"/>
</dbReference>
<protein>
    <submittedName>
        <fullName evidence="1">Cellulose biosynthesis protein BcsQ</fullName>
    </submittedName>
</protein>
<keyword evidence="2" id="KW-1185">Reference proteome</keyword>
<gene>
    <name evidence="1" type="primary">bcsQ</name>
    <name evidence="1" type="ORF">MU846_02535</name>
</gene>
<dbReference type="RefSeq" id="WP_246947957.1">
    <property type="nucleotide sequence ID" value="NZ_JALKII010000001.1"/>
</dbReference>
<proteinExistence type="predicted"/>
<evidence type="ECO:0000313" key="1">
    <source>
        <dbReference type="EMBL" id="MCK0536575.1"/>
    </source>
</evidence>
<comment type="caution">
    <text evidence="1">The sequence shown here is derived from an EMBL/GenBank/DDBJ whole genome shotgun (WGS) entry which is preliminary data.</text>
</comment>
<accession>A0ABT0E423</accession>
<dbReference type="Proteomes" id="UP001165524">
    <property type="component" value="Unassembled WGS sequence"/>
</dbReference>
<dbReference type="InterPro" id="IPR027417">
    <property type="entry name" value="P-loop_NTPase"/>
</dbReference>
<dbReference type="PANTHER" id="PTHR13696:SF52">
    <property type="entry name" value="PARA FAMILY PROTEIN CT_582"/>
    <property type="match status" value="1"/>
</dbReference>
<name>A0ABT0E423_9GAMM</name>
<dbReference type="InterPro" id="IPR017746">
    <property type="entry name" value="Cellulose_synthase_operon_BcsQ"/>
</dbReference>
<evidence type="ECO:0000313" key="2">
    <source>
        <dbReference type="Proteomes" id="UP001165524"/>
    </source>
</evidence>
<dbReference type="Pfam" id="PF06564">
    <property type="entry name" value="CBP_BcsQ"/>
    <property type="match status" value="1"/>
</dbReference>
<dbReference type="NCBIfam" id="TIGR03371">
    <property type="entry name" value="cellulose_yhjQ"/>
    <property type="match status" value="1"/>
</dbReference>
<dbReference type="EMBL" id="JALKII010000001">
    <property type="protein sequence ID" value="MCK0536575.1"/>
    <property type="molecule type" value="Genomic_DNA"/>
</dbReference>
<dbReference type="PANTHER" id="PTHR13696">
    <property type="entry name" value="P-LOOP CONTAINING NUCLEOSIDE TRIPHOSPHATE HYDROLASE"/>
    <property type="match status" value="1"/>
</dbReference>
<dbReference type="CDD" id="cd02042">
    <property type="entry name" value="ParAB_family"/>
    <property type="match status" value="1"/>
</dbReference>
<sequence>MAVISFASPKGGTGKTTLVANVAEAVHALGYEVFVLELDPQNTLRVHFGFPLQDDAGLAGAFIRDDWSLMARRAACGVHVLPFGTSTPAQRAEFGRQLAEPGFLRARLATLQRTPGALVLIDLPSGYSAALPAVAGVAQVRLTLLQADPGSIALLPLLQDKRYYGDAAAAGSVHRLLLNKVDNRTRLGREISEFMQREHGRDLIGQVHEDSFVPEAAAQQRLIGQYATSSRAARDVQQVARQLASLVMQSQQGSAGY</sequence>
<dbReference type="InterPro" id="IPR050678">
    <property type="entry name" value="DNA_Partitioning_ATPase"/>
</dbReference>
<dbReference type="Gene3D" id="3.40.50.300">
    <property type="entry name" value="P-loop containing nucleotide triphosphate hydrolases"/>
    <property type="match status" value="1"/>
</dbReference>
<reference evidence="1" key="1">
    <citation type="submission" date="2022-04" db="EMBL/GenBank/DDBJ databases">
        <title>Alcanivorax sp. CY1518 draft genome sequence.</title>
        <authorList>
            <person name="Zhao G."/>
            <person name="An M."/>
        </authorList>
    </citation>
    <scope>NUCLEOTIDE SEQUENCE</scope>
    <source>
        <strain evidence="1">CY1518</strain>
    </source>
</reference>